<dbReference type="EMBL" id="FN654502">
    <property type="protein sequence ID" value="CBY34361.1"/>
    <property type="molecule type" value="Genomic_DNA"/>
</dbReference>
<name>E4WUT1_OIKDI</name>
<protein>
    <submittedName>
        <fullName evidence="1">Uncharacterized protein</fullName>
    </submittedName>
</protein>
<reference evidence="1" key="1">
    <citation type="journal article" date="2010" name="Science">
        <title>Plasticity of animal genome architecture unmasked by rapid evolution of a pelagic tunicate.</title>
        <authorList>
            <person name="Denoeud F."/>
            <person name="Henriet S."/>
            <person name="Mungpakdee S."/>
            <person name="Aury J.M."/>
            <person name="Da Silva C."/>
            <person name="Brinkmann H."/>
            <person name="Mikhaleva J."/>
            <person name="Olsen L.C."/>
            <person name="Jubin C."/>
            <person name="Canestro C."/>
            <person name="Bouquet J.M."/>
            <person name="Danks G."/>
            <person name="Poulain J."/>
            <person name="Campsteijn C."/>
            <person name="Adamski M."/>
            <person name="Cross I."/>
            <person name="Yadetie F."/>
            <person name="Muffato M."/>
            <person name="Louis A."/>
            <person name="Butcher S."/>
            <person name="Tsagkogeorga G."/>
            <person name="Konrad A."/>
            <person name="Singh S."/>
            <person name="Jensen M.F."/>
            <person name="Cong E.H."/>
            <person name="Eikeseth-Otteraa H."/>
            <person name="Noel B."/>
            <person name="Anthouard V."/>
            <person name="Porcel B.M."/>
            <person name="Kachouri-Lafond R."/>
            <person name="Nishino A."/>
            <person name="Ugolini M."/>
            <person name="Chourrout P."/>
            <person name="Nishida H."/>
            <person name="Aasland R."/>
            <person name="Huzurbazar S."/>
            <person name="Westhof E."/>
            <person name="Delsuc F."/>
            <person name="Lehrach H."/>
            <person name="Reinhardt R."/>
            <person name="Weissenbach J."/>
            <person name="Roy S.W."/>
            <person name="Artiguenave F."/>
            <person name="Postlethwait J.H."/>
            <person name="Manak J.R."/>
            <person name="Thompson E.M."/>
            <person name="Jaillon O."/>
            <person name="Du Pasquier L."/>
            <person name="Boudinot P."/>
            <person name="Liberles D.A."/>
            <person name="Volff J.N."/>
            <person name="Philippe H."/>
            <person name="Lenhard B."/>
            <person name="Roest Crollius H."/>
            <person name="Wincker P."/>
            <person name="Chourrout D."/>
        </authorList>
    </citation>
    <scope>NUCLEOTIDE SEQUENCE [LARGE SCALE GENOMIC DNA]</scope>
</reference>
<dbReference type="EMBL" id="FN653017">
    <property type="protein sequence ID" value="CBY21612.1"/>
    <property type="molecule type" value="Genomic_DNA"/>
</dbReference>
<keyword evidence="4" id="KW-1185">Reference proteome</keyword>
<dbReference type="Proteomes" id="UP000001307">
    <property type="component" value="Unassembled WGS sequence"/>
</dbReference>
<gene>
    <name evidence="1" type="ORF">GSOID_T00009384001</name>
    <name evidence="2" type="ORF">GSOID_T00009387001</name>
    <name evidence="3" type="ORF">GSOID_T00024382001</name>
</gene>
<dbReference type="Proteomes" id="UP000011014">
    <property type="component" value="Unassembled WGS sequence"/>
</dbReference>
<dbReference type="EMBL" id="FN653017">
    <property type="protein sequence ID" value="CBY21615.1"/>
    <property type="molecule type" value="Genomic_DNA"/>
</dbReference>
<proteinExistence type="predicted"/>
<accession>E4WUT1</accession>
<evidence type="ECO:0000313" key="4">
    <source>
        <dbReference type="Proteomes" id="UP000001307"/>
    </source>
</evidence>
<dbReference type="InParanoid" id="E4WUT1"/>
<organism evidence="1">
    <name type="scientific">Oikopleura dioica</name>
    <name type="common">Tunicate</name>
    <dbReference type="NCBI Taxonomy" id="34765"/>
    <lineage>
        <taxon>Eukaryota</taxon>
        <taxon>Metazoa</taxon>
        <taxon>Chordata</taxon>
        <taxon>Tunicata</taxon>
        <taxon>Appendicularia</taxon>
        <taxon>Copelata</taxon>
        <taxon>Oikopleuridae</taxon>
        <taxon>Oikopleura</taxon>
    </lineage>
</organism>
<sequence length="169" mass="19587">MIWESLNAEEREKYKGILTTQINKENAEYKELYPFEVTNQDIFENQKLLDHFCFESETLADFFSQMLAHDTVIKDDSGSFPNILWDNCKTNTCNKNLTAQTVFKGIGIPFSLIQSESEYDKILVKVDFCTIKSETLIDKSTFSLDLHIRTSIWPKIASWAGRIKLDNLK</sequence>
<evidence type="ECO:0000313" key="2">
    <source>
        <dbReference type="EMBL" id="CBY21615.1"/>
    </source>
</evidence>
<evidence type="ECO:0000313" key="1">
    <source>
        <dbReference type="EMBL" id="CBY21612.1"/>
    </source>
</evidence>
<evidence type="ECO:0000313" key="3">
    <source>
        <dbReference type="EMBL" id="CBY34361.1"/>
    </source>
</evidence>
<dbReference type="AlphaFoldDB" id="E4WUT1"/>